<keyword evidence="3" id="KW-0057">Aromatic amino acid biosynthesis</keyword>
<evidence type="ECO:0000256" key="2">
    <source>
        <dbReference type="ARBA" id="ARBA00023002"/>
    </source>
</evidence>
<dbReference type="SUPFAM" id="SSF53223">
    <property type="entry name" value="Aminoacid dehydrogenase-like, N-terminal domain"/>
    <property type="match status" value="1"/>
</dbReference>
<dbReference type="GO" id="GO:0019632">
    <property type="term" value="P:shikimate metabolic process"/>
    <property type="evidence" value="ECO:0007669"/>
    <property type="project" value="TreeGrafter"/>
</dbReference>
<dbReference type="InterPro" id="IPR036291">
    <property type="entry name" value="NAD(P)-bd_dom_sf"/>
</dbReference>
<dbReference type="InterPro" id="IPR046346">
    <property type="entry name" value="Aminoacid_DH-like_N_sf"/>
</dbReference>
<dbReference type="EMBL" id="DSBW01000180">
    <property type="protein sequence ID" value="HED31629.1"/>
    <property type="molecule type" value="Genomic_DNA"/>
</dbReference>
<dbReference type="SUPFAM" id="SSF51735">
    <property type="entry name" value="NAD(P)-binding Rossmann-fold domains"/>
    <property type="match status" value="1"/>
</dbReference>
<dbReference type="Gene3D" id="3.40.50.10860">
    <property type="entry name" value="Leucine Dehydrogenase, chain A, domain 1"/>
    <property type="match status" value="1"/>
</dbReference>
<dbReference type="Proteomes" id="UP000886335">
    <property type="component" value="Unassembled WGS sequence"/>
</dbReference>
<accession>A0A831WVY0</accession>
<sequence length="246" mass="26631">MKNAKKILGLLGRNVHYSYSPLIHNTASEILHLPFYYTVFNIESPNQVPAALAGAKALGIAGFNVTIPYKQTVLQCLDTLSPEASKTGAVNTIVNRNGKLEGYNTDITGVSAPLEPYTGRIAGHPAGIFGNGGAALAAIEALSLNYNPSSIRLFVRNLDKGELLVNWRKSDNNSPKLELFSMQDHCAMKECRLLINATPIGTKGFTGENDQLLPGPDTTVLHDEQVVFDMVYNPMQTVLLTMAETA</sequence>
<dbReference type="PANTHER" id="PTHR21089:SF1">
    <property type="entry name" value="BIFUNCTIONAL 3-DEHYDROQUINATE DEHYDRATASE_SHIKIMATE DEHYDROGENASE, CHLOROPLASTIC"/>
    <property type="match status" value="1"/>
</dbReference>
<keyword evidence="2 5" id="KW-0560">Oxidoreductase</keyword>
<reference evidence="5" key="1">
    <citation type="journal article" date="2020" name="mSystems">
        <title>Genome- and Community-Level Interaction Insights into Carbon Utilization and Element Cycling Functions of Hydrothermarchaeota in Hydrothermal Sediment.</title>
        <authorList>
            <person name="Zhou Z."/>
            <person name="Liu Y."/>
            <person name="Xu W."/>
            <person name="Pan J."/>
            <person name="Luo Z.H."/>
            <person name="Li M."/>
        </authorList>
    </citation>
    <scope>NUCLEOTIDE SEQUENCE [LARGE SCALE GENOMIC DNA]</scope>
    <source>
        <strain evidence="5">SpSt-1181</strain>
    </source>
</reference>
<dbReference type="GO" id="GO:0004764">
    <property type="term" value="F:shikimate 3-dehydrogenase (NADP+) activity"/>
    <property type="evidence" value="ECO:0007669"/>
    <property type="project" value="UniProtKB-EC"/>
</dbReference>
<organism evidence="5">
    <name type="scientific">Prosthecochloris aestuarii</name>
    <dbReference type="NCBI Taxonomy" id="1102"/>
    <lineage>
        <taxon>Bacteria</taxon>
        <taxon>Pseudomonadati</taxon>
        <taxon>Chlorobiota</taxon>
        <taxon>Chlorobiia</taxon>
        <taxon>Chlorobiales</taxon>
        <taxon>Chlorobiaceae</taxon>
        <taxon>Prosthecochloris</taxon>
    </lineage>
</organism>
<dbReference type="GO" id="GO:0009073">
    <property type="term" value="P:aromatic amino acid family biosynthetic process"/>
    <property type="evidence" value="ECO:0007669"/>
    <property type="project" value="UniProtKB-KW"/>
</dbReference>
<proteinExistence type="predicted"/>
<dbReference type="AlphaFoldDB" id="A0A831WVY0"/>
<dbReference type="PANTHER" id="PTHR21089">
    <property type="entry name" value="SHIKIMATE DEHYDROGENASE"/>
    <property type="match status" value="1"/>
</dbReference>
<comment type="caution">
    <text evidence="5">The sequence shown here is derived from an EMBL/GenBank/DDBJ whole genome shotgun (WGS) entry which is preliminary data.</text>
</comment>
<gene>
    <name evidence="5" type="primary">aroE</name>
    <name evidence="5" type="ORF">ENN50_08150</name>
</gene>
<dbReference type="Gene3D" id="3.40.50.720">
    <property type="entry name" value="NAD(P)-binding Rossmann-like Domain"/>
    <property type="match status" value="1"/>
</dbReference>
<evidence type="ECO:0000256" key="3">
    <source>
        <dbReference type="ARBA" id="ARBA00023141"/>
    </source>
</evidence>
<comment type="pathway">
    <text evidence="1">Metabolic intermediate biosynthesis; chorismate biosynthesis; chorismate from D-erythrose 4-phosphate and phosphoenolpyruvate: step 4/7.</text>
</comment>
<feature type="non-terminal residue" evidence="5">
    <location>
        <position position="246"/>
    </location>
</feature>
<dbReference type="InterPro" id="IPR022893">
    <property type="entry name" value="Shikimate_DH_fam"/>
</dbReference>
<evidence type="ECO:0000259" key="4">
    <source>
        <dbReference type="Pfam" id="PF08501"/>
    </source>
</evidence>
<feature type="domain" description="Shikimate dehydrogenase substrate binding N-terminal" evidence="4">
    <location>
        <begin position="10"/>
        <end position="93"/>
    </location>
</feature>
<dbReference type="Pfam" id="PF08501">
    <property type="entry name" value="Shikimate_dh_N"/>
    <property type="match status" value="1"/>
</dbReference>
<protein>
    <submittedName>
        <fullName evidence="5">Shikimate dehydrogenase</fullName>
        <ecNumber evidence="5">1.1.1.25</ecNumber>
    </submittedName>
</protein>
<name>A0A831WVY0_PROAE</name>
<dbReference type="InterPro" id="IPR013708">
    <property type="entry name" value="Shikimate_DH-bd_N"/>
</dbReference>
<dbReference type="EC" id="1.1.1.25" evidence="5"/>
<dbReference type="GO" id="GO:0009423">
    <property type="term" value="P:chorismate biosynthetic process"/>
    <property type="evidence" value="ECO:0007669"/>
    <property type="project" value="TreeGrafter"/>
</dbReference>
<keyword evidence="3" id="KW-0028">Amino-acid biosynthesis</keyword>
<evidence type="ECO:0000313" key="5">
    <source>
        <dbReference type="EMBL" id="HED31629.1"/>
    </source>
</evidence>
<evidence type="ECO:0000256" key="1">
    <source>
        <dbReference type="ARBA" id="ARBA00004871"/>
    </source>
</evidence>